<dbReference type="AlphaFoldDB" id="A0A5N6JNB0"/>
<keyword evidence="2" id="KW-1185">Reference proteome</keyword>
<protein>
    <recommendedName>
        <fullName evidence="3">F-box domain-containing protein</fullName>
    </recommendedName>
</protein>
<dbReference type="PANTHER" id="PTHR42085">
    <property type="entry name" value="F-BOX DOMAIN-CONTAINING PROTEIN"/>
    <property type="match status" value="1"/>
</dbReference>
<evidence type="ECO:0000313" key="2">
    <source>
        <dbReference type="Proteomes" id="UP000326757"/>
    </source>
</evidence>
<dbReference type="PANTHER" id="PTHR42085:SF2">
    <property type="entry name" value="F-BOX DOMAIN-CONTAINING PROTEIN"/>
    <property type="match status" value="1"/>
</dbReference>
<accession>A0A5N6JNB0</accession>
<organism evidence="1 2">
    <name type="scientific">Monilinia laxa</name>
    <name type="common">Brown rot fungus</name>
    <name type="synonym">Sclerotinia laxa</name>
    <dbReference type="NCBI Taxonomy" id="61186"/>
    <lineage>
        <taxon>Eukaryota</taxon>
        <taxon>Fungi</taxon>
        <taxon>Dikarya</taxon>
        <taxon>Ascomycota</taxon>
        <taxon>Pezizomycotina</taxon>
        <taxon>Leotiomycetes</taxon>
        <taxon>Helotiales</taxon>
        <taxon>Sclerotiniaceae</taxon>
        <taxon>Monilinia</taxon>
    </lineage>
</organism>
<dbReference type="Proteomes" id="UP000326757">
    <property type="component" value="Unassembled WGS sequence"/>
</dbReference>
<name>A0A5N6JNB0_MONLA</name>
<evidence type="ECO:0008006" key="3">
    <source>
        <dbReference type="Google" id="ProtNLM"/>
    </source>
</evidence>
<dbReference type="EMBL" id="VIGI01000019">
    <property type="protein sequence ID" value="KAB8289966.1"/>
    <property type="molecule type" value="Genomic_DNA"/>
</dbReference>
<proteinExistence type="predicted"/>
<sequence length="434" mass="49927">MNLSTLHEAVADIAPFSFQNLPGEIRNKVYKILLCGFDDPIGWPPHDRPTLSLLPNDMHTQILRTCRKIYQEGSFLMRNTNLFILFNIEVGIESPEITEPLEYVPFLVKDQSHVEHFRGVVMTHDLIYNRTTREQNFTAPPTMSFILLHRHLHHLCKALSYMRWAIGAHDDVVLHMVTFPDLYRSENHDEIHTSFTRKIQEQLVAPYRSGMKGFPNFALKGAIEEDLKIAAISDITLMPEFYKPSQLTIFINDKRNLTRLGVCHFHKNELDDACMLWKRCISKINADFASETGDRLRKSGGVDLMNKLTSLYTTIASKFAQATLIKMGIRMIGQPEQLLLAADAVADMAEGRTRWLTRFSDQFTWQPTAFQLVKWNYREAVCARFSNDSRYLLVGQEKIDLADRLMPGTPRVLAEKLKIEVAIREFEMMSLSTS</sequence>
<gene>
    <name evidence="1" type="ORF">EYC80_010293</name>
</gene>
<evidence type="ECO:0000313" key="1">
    <source>
        <dbReference type="EMBL" id="KAB8289966.1"/>
    </source>
</evidence>
<reference evidence="1 2" key="1">
    <citation type="submission" date="2019-06" db="EMBL/GenBank/DDBJ databases">
        <title>Genome Sequence of the Brown Rot Fungal Pathogen Monilinia laxa.</title>
        <authorList>
            <person name="De Miccolis Angelini R.M."/>
            <person name="Landi L."/>
            <person name="Abate D."/>
            <person name="Pollastro S."/>
            <person name="Romanazzi G."/>
            <person name="Faretra F."/>
        </authorList>
    </citation>
    <scope>NUCLEOTIDE SEQUENCE [LARGE SCALE GENOMIC DNA]</scope>
    <source>
        <strain evidence="1 2">Mlax316</strain>
    </source>
</reference>
<dbReference type="InterPro" id="IPR038883">
    <property type="entry name" value="AN11006-like"/>
</dbReference>
<dbReference type="OrthoDB" id="5229512at2759"/>
<comment type="caution">
    <text evidence="1">The sequence shown here is derived from an EMBL/GenBank/DDBJ whole genome shotgun (WGS) entry which is preliminary data.</text>
</comment>